<comment type="caution">
    <text evidence="2">The sequence shown here is derived from an EMBL/GenBank/DDBJ whole genome shotgun (WGS) entry which is preliminary data.</text>
</comment>
<name>A0ABW8YXW3_9FLAO</name>
<reference evidence="2 3" key="1">
    <citation type="submission" date="2024-06" db="EMBL/GenBank/DDBJ databases">
        <authorList>
            <person name="Kaempfer P."/>
            <person name="Viver T."/>
        </authorList>
    </citation>
    <scope>NUCLEOTIDE SEQUENCE [LARGE SCALE GENOMIC DNA]</scope>
    <source>
        <strain evidence="2 3">ST-119</strain>
    </source>
</reference>
<dbReference type="RefSeq" id="WP_408085095.1">
    <property type="nucleotide sequence ID" value="NZ_JBELPZ010000009.1"/>
</dbReference>
<feature type="chain" id="PRO_5046756447" evidence="1">
    <location>
        <begin position="20"/>
        <end position="123"/>
    </location>
</feature>
<sequence>MKFFVAIAALFILARPALPVVEYFINYDYISKVLCVNKEKPALQCNGKCHLMKQLAKAAEDEKPLSDKKNHRTETEVLFFQSITQFNLTNRFFVITAITYPTYTNLYTHLTNRVVFHPPAFIS</sequence>
<evidence type="ECO:0000313" key="2">
    <source>
        <dbReference type="EMBL" id="MFL9844840.1"/>
    </source>
</evidence>
<keyword evidence="3" id="KW-1185">Reference proteome</keyword>
<proteinExistence type="predicted"/>
<dbReference type="EMBL" id="JBELPZ010000009">
    <property type="protein sequence ID" value="MFL9844840.1"/>
    <property type="molecule type" value="Genomic_DNA"/>
</dbReference>
<protein>
    <submittedName>
        <fullName evidence="2">Uncharacterized protein</fullName>
    </submittedName>
</protein>
<gene>
    <name evidence="2" type="ORF">ABS766_10465</name>
</gene>
<feature type="signal peptide" evidence="1">
    <location>
        <begin position="1"/>
        <end position="19"/>
    </location>
</feature>
<keyword evidence="1" id="KW-0732">Signal</keyword>
<organism evidence="2 3">
    <name type="scientific">Flavobacterium rhizosphaerae</name>
    <dbReference type="NCBI Taxonomy" id="3163298"/>
    <lineage>
        <taxon>Bacteria</taxon>
        <taxon>Pseudomonadati</taxon>
        <taxon>Bacteroidota</taxon>
        <taxon>Flavobacteriia</taxon>
        <taxon>Flavobacteriales</taxon>
        <taxon>Flavobacteriaceae</taxon>
        <taxon>Flavobacterium</taxon>
    </lineage>
</organism>
<evidence type="ECO:0000313" key="3">
    <source>
        <dbReference type="Proteomes" id="UP001629156"/>
    </source>
</evidence>
<accession>A0ABW8YXW3</accession>
<evidence type="ECO:0000256" key="1">
    <source>
        <dbReference type="SAM" id="SignalP"/>
    </source>
</evidence>
<dbReference type="Proteomes" id="UP001629156">
    <property type="component" value="Unassembled WGS sequence"/>
</dbReference>